<dbReference type="AlphaFoldDB" id="A0A5B7HW06"/>
<proteinExistence type="predicted"/>
<protein>
    <recommendedName>
        <fullName evidence="4">Secreted protein</fullName>
    </recommendedName>
</protein>
<feature type="chain" id="PRO_5022678463" description="Secreted protein" evidence="1">
    <location>
        <begin position="19"/>
        <end position="129"/>
    </location>
</feature>
<sequence>MLVVVVEMVAVVAEVVAGSRSVNPAGGVAESLRPSGAVLDKPGPTSALATAGITRALSPRGPADEGKRVVVVVVLVVVVSDDLQMVSTVAFTSPWPPSAAGGFVRCSSLLNARVWCAAVLQACWMAVAR</sequence>
<reference evidence="2 3" key="1">
    <citation type="submission" date="2019-05" db="EMBL/GenBank/DDBJ databases">
        <title>Another draft genome of Portunus trituberculatus and its Hox gene families provides insights of decapod evolution.</title>
        <authorList>
            <person name="Jeong J.-H."/>
            <person name="Song I."/>
            <person name="Kim S."/>
            <person name="Choi T."/>
            <person name="Kim D."/>
            <person name="Ryu S."/>
            <person name="Kim W."/>
        </authorList>
    </citation>
    <scope>NUCLEOTIDE SEQUENCE [LARGE SCALE GENOMIC DNA]</scope>
    <source>
        <tissue evidence="2">Muscle</tissue>
    </source>
</reference>
<dbReference type="EMBL" id="VSRR010041478">
    <property type="protein sequence ID" value="MPC75602.1"/>
    <property type="molecule type" value="Genomic_DNA"/>
</dbReference>
<organism evidence="2 3">
    <name type="scientific">Portunus trituberculatus</name>
    <name type="common">Swimming crab</name>
    <name type="synonym">Neptunus trituberculatus</name>
    <dbReference type="NCBI Taxonomy" id="210409"/>
    <lineage>
        <taxon>Eukaryota</taxon>
        <taxon>Metazoa</taxon>
        <taxon>Ecdysozoa</taxon>
        <taxon>Arthropoda</taxon>
        <taxon>Crustacea</taxon>
        <taxon>Multicrustacea</taxon>
        <taxon>Malacostraca</taxon>
        <taxon>Eumalacostraca</taxon>
        <taxon>Eucarida</taxon>
        <taxon>Decapoda</taxon>
        <taxon>Pleocyemata</taxon>
        <taxon>Brachyura</taxon>
        <taxon>Eubrachyura</taxon>
        <taxon>Portunoidea</taxon>
        <taxon>Portunidae</taxon>
        <taxon>Portuninae</taxon>
        <taxon>Portunus</taxon>
    </lineage>
</organism>
<comment type="caution">
    <text evidence="2">The sequence shown here is derived from an EMBL/GenBank/DDBJ whole genome shotgun (WGS) entry which is preliminary data.</text>
</comment>
<evidence type="ECO:0000313" key="2">
    <source>
        <dbReference type="EMBL" id="MPC75602.1"/>
    </source>
</evidence>
<accession>A0A5B7HW06</accession>
<evidence type="ECO:0008006" key="4">
    <source>
        <dbReference type="Google" id="ProtNLM"/>
    </source>
</evidence>
<name>A0A5B7HW06_PORTR</name>
<feature type="signal peptide" evidence="1">
    <location>
        <begin position="1"/>
        <end position="18"/>
    </location>
</feature>
<keyword evidence="3" id="KW-1185">Reference proteome</keyword>
<dbReference type="Proteomes" id="UP000324222">
    <property type="component" value="Unassembled WGS sequence"/>
</dbReference>
<gene>
    <name evidence="2" type="ORF">E2C01_069992</name>
</gene>
<keyword evidence="1" id="KW-0732">Signal</keyword>
<evidence type="ECO:0000256" key="1">
    <source>
        <dbReference type="SAM" id="SignalP"/>
    </source>
</evidence>
<evidence type="ECO:0000313" key="3">
    <source>
        <dbReference type="Proteomes" id="UP000324222"/>
    </source>
</evidence>